<gene>
    <name evidence="1" type="ORF">Ctob_007021</name>
</gene>
<evidence type="ECO:0000313" key="2">
    <source>
        <dbReference type="Proteomes" id="UP000037460"/>
    </source>
</evidence>
<accession>A0A0M0JX09</accession>
<name>A0A0M0JX09_9EUKA</name>
<dbReference type="EMBL" id="JWZX01002068">
    <property type="protein sequence ID" value="KOO31191.1"/>
    <property type="molecule type" value="Genomic_DNA"/>
</dbReference>
<keyword evidence="2" id="KW-1185">Reference proteome</keyword>
<organism evidence="1 2">
    <name type="scientific">Chrysochromulina tobinii</name>
    <dbReference type="NCBI Taxonomy" id="1460289"/>
    <lineage>
        <taxon>Eukaryota</taxon>
        <taxon>Haptista</taxon>
        <taxon>Haptophyta</taxon>
        <taxon>Prymnesiophyceae</taxon>
        <taxon>Prymnesiales</taxon>
        <taxon>Chrysochromulinaceae</taxon>
        <taxon>Chrysochromulina</taxon>
    </lineage>
</organism>
<dbReference type="AlphaFoldDB" id="A0A0M0JX09"/>
<dbReference type="Proteomes" id="UP000037460">
    <property type="component" value="Unassembled WGS sequence"/>
</dbReference>
<proteinExistence type="predicted"/>
<comment type="caution">
    <text evidence="1">The sequence shown here is derived from an EMBL/GenBank/DDBJ whole genome shotgun (WGS) entry which is preliminary data.</text>
</comment>
<reference evidence="2" key="1">
    <citation type="journal article" date="2015" name="PLoS Genet.">
        <title>Genome Sequence and Transcriptome Analyses of Chrysochromulina tobin: Metabolic Tools for Enhanced Algal Fitness in the Prominent Order Prymnesiales (Haptophyceae).</title>
        <authorList>
            <person name="Hovde B.T."/>
            <person name="Deodato C.R."/>
            <person name="Hunsperger H.M."/>
            <person name="Ryken S.A."/>
            <person name="Yost W."/>
            <person name="Jha R.K."/>
            <person name="Patterson J."/>
            <person name="Monnat R.J. Jr."/>
            <person name="Barlow S.B."/>
            <person name="Starkenburg S.R."/>
            <person name="Cattolico R.A."/>
        </authorList>
    </citation>
    <scope>NUCLEOTIDE SEQUENCE</scope>
    <source>
        <strain evidence="2">CCMP291</strain>
    </source>
</reference>
<protein>
    <submittedName>
        <fullName evidence="1">Uncharacterized protein</fullName>
    </submittedName>
</protein>
<evidence type="ECO:0000313" key="1">
    <source>
        <dbReference type="EMBL" id="KOO31191.1"/>
    </source>
</evidence>
<sequence>MYFVVAAQGMAVLSAPTVLALVSALATALSGSEFVRVVTSEVAHAEGVRSEQERRQHGEALKKAEERLRSMILESTRQIDERKLTCAIDDALTANVPINIVKQASEALRLLLSAEEKLMQLIPAAQRADVDNHIVSEAEAKLKRLRVQIREAVGVADRVYRAMAFCKEQLKLFRSGSNSQLKMIAIPQLEGALAAAKSKPVPEDLIVSANSILREALEARGEAEKAASFITSAAKMGVKALSRVGEESDEAEMALESAVETLASALQGVRMNGGVDEAELAGANELLDSMRTSFRRAKVRRGNTAPSIVIALN</sequence>